<keyword evidence="3" id="KW-1185">Reference proteome</keyword>
<reference evidence="2 3" key="1">
    <citation type="journal article" date="2018" name="Mol. Plant">
        <title>The genome of Artemisia annua provides insight into the evolution of Asteraceae family and artemisinin biosynthesis.</title>
        <authorList>
            <person name="Shen Q."/>
            <person name="Zhang L."/>
            <person name="Liao Z."/>
            <person name="Wang S."/>
            <person name="Yan T."/>
            <person name="Shi P."/>
            <person name="Liu M."/>
            <person name="Fu X."/>
            <person name="Pan Q."/>
            <person name="Wang Y."/>
            <person name="Lv Z."/>
            <person name="Lu X."/>
            <person name="Zhang F."/>
            <person name="Jiang W."/>
            <person name="Ma Y."/>
            <person name="Chen M."/>
            <person name="Hao X."/>
            <person name="Li L."/>
            <person name="Tang Y."/>
            <person name="Lv G."/>
            <person name="Zhou Y."/>
            <person name="Sun X."/>
            <person name="Brodelius P.E."/>
            <person name="Rose J.K.C."/>
            <person name="Tang K."/>
        </authorList>
    </citation>
    <scope>NUCLEOTIDE SEQUENCE [LARGE SCALE GENOMIC DNA]</scope>
    <source>
        <strain evidence="3">cv. Huhao1</strain>
        <tissue evidence="2">Leaf</tissue>
    </source>
</reference>
<evidence type="ECO:0000313" key="2">
    <source>
        <dbReference type="EMBL" id="PWA47830.1"/>
    </source>
</evidence>
<dbReference type="EMBL" id="PKPP01009633">
    <property type="protein sequence ID" value="PWA47830.1"/>
    <property type="molecule type" value="Genomic_DNA"/>
</dbReference>
<dbReference type="AlphaFoldDB" id="A0A2U1LFP8"/>
<dbReference type="Proteomes" id="UP000245207">
    <property type="component" value="Unassembled WGS sequence"/>
</dbReference>
<comment type="caution">
    <text evidence="2">The sequence shown here is derived from an EMBL/GenBank/DDBJ whole genome shotgun (WGS) entry which is preliminary data.</text>
</comment>
<sequence length="99" mass="10700">MGTSNFGANVNEVKSETSVTDERKPVNGVEEDHRKDEALRGSQGDSGTIQRVKEESKDVGHSPGGKSSQTRTDESRPTDENGVAEPENKSNKGRKTNKS</sequence>
<evidence type="ECO:0000313" key="3">
    <source>
        <dbReference type="Proteomes" id="UP000245207"/>
    </source>
</evidence>
<proteinExistence type="predicted"/>
<name>A0A2U1LFP8_ARTAN</name>
<protein>
    <submittedName>
        <fullName evidence="2">TRAF-like protein</fullName>
    </submittedName>
</protein>
<gene>
    <name evidence="2" type="ORF">CTI12_AA497430</name>
</gene>
<feature type="region of interest" description="Disordered" evidence="1">
    <location>
        <begin position="1"/>
        <end position="99"/>
    </location>
</feature>
<accession>A0A2U1LFP8</accession>
<evidence type="ECO:0000256" key="1">
    <source>
        <dbReference type="SAM" id="MobiDB-lite"/>
    </source>
</evidence>
<organism evidence="2 3">
    <name type="scientific">Artemisia annua</name>
    <name type="common">Sweet wormwood</name>
    <dbReference type="NCBI Taxonomy" id="35608"/>
    <lineage>
        <taxon>Eukaryota</taxon>
        <taxon>Viridiplantae</taxon>
        <taxon>Streptophyta</taxon>
        <taxon>Embryophyta</taxon>
        <taxon>Tracheophyta</taxon>
        <taxon>Spermatophyta</taxon>
        <taxon>Magnoliopsida</taxon>
        <taxon>eudicotyledons</taxon>
        <taxon>Gunneridae</taxon>
        <taxon>Pentapetalae</taxon>
        <taxon>asterids</taxon>
        <taxon>campanulids</taxon>
        <taxon>Asterales</taxon>
        <taxon>Asteraceae</taxon>
        <taxon>Asteroideae</taxon>
        <taxon>Anthemideae</taxon>
        <taxon>Artemisiinae</taxon>
        <taxon>Artemisia</taxon>
    </lineage>
</organism>
<feature type="compositionally biased region" description="Basic and acidic residues" evidence="1">
    <location>
        <begin position="51"/>
        <end position="60"/>
    </location>
</feature>
<feature type="compositionally biased region" description="Basic and acidic residues" evidence="1">
    <location>
        <begin position="20"/>
        <end position="39"/>
    </location>
</feature>